<protein>
    <submittedName>
        <fullName evidence="8">GAF domain-containing protein</fullName>
    </submittedName>
</protein>
<evidence type="ECO:0000313" key="8">
    <source>
        <dbReference type="EMBL" id="MCV7228269.1"/>
    </source>
</evidence>
<gene>
    <name evidence="8" type="ORF">H7J73_19850</name>
</gene>
<dbReference type="EMBL" id="JACKTY010000032">
    <property type="protein sequence ID" value="MCV7228269.1"/>
    <property type="molecule type" value="Genomic_DNA"/>
</dbReference>
<comment type="caution">
    <text evidence="8">The sequence shown here is derived from an EMBL/GenBank/DDBJ whole genome shotgun (WGS) entry which is preliminary data.</text>
</comment>
<keyword evidence="4" id="KW-0238">DNA-binding</keyword>
<evidence type="ECO:0000256" key="3">
    <source>
        <dbReference type="ARBA" id="ARBA00023015"/>
    </source>
</evidence>
<keyword evidence="9" id="KW-1185">Reference proteome</keyword>
<keyword evidence="3" id="KW-0805">Transcription regulation</keyword>
<reference evidence="8 9" key="1">
    <citation type="journal article" date="2022" name="BMC Genomics">
        <title>Comparative genome analysis of mycobacteria focusing on tRNA and non-coding RNA.</title>
        <authorList>
            <person name="Behra P.R.K."/>
            <person name="Pettersson B.M.F."/>
            <person name="Ramesh M."/>
            <person name="Das S."/>
            <person name="Dasgupta S."/>
            <person name="Kirsebom L.A."/>
        </authorList>
    </citation>
    <scope>NUCLEOTIDE SEQUENCE [LARGE SCALE GENOMIC DNA]</scope>
    <source>
        <strain evidence="8 9">DSM 44078</strain>
    </source>
</reference>
<dbReference type="Gene3D" id="1.10.10.60">
    <property type="entry name" value="Homeodomain-like"/>
    <property type="match status" value="1"/>
</dbReference>
<dbReference type="PRINTS" id="PR01590">
    <property type="entry name" value="HTHFIS"/>
</dbReference>
<proteinExistence type="predicted"/>
<keyword evidence="2" id="KW-0067">ATP-binding</keyword>
<dbReference type="InterPro" id="IPR027417">
    <property type="entry name" value="P-loop_NTPase"/>
</dbReference>
<evidence type="ECO:0000256" key="6">
    <source>
        <dbReference type="SAM" id="MobiDB-lite"/>
    </source>
</evidence>
<dbReference type="InterPro" id="IPR003018">
    <property type="entry name" value="GAF"/>
</dbReference>
<dbReference type="InterPro" id="IPR009057">
    <property type="entry name" value="Homeodomain-like_sf"/>
</dbReference>
<dbReference type="Gene3D" id="3.30.450.40">
    <property type="match status" value="1"/>
</dbReference>
<evidence type="ECO:0000259" key="7">
    <source>
        <dbReference type="PROSITE" id="PS50045"/>
    </source>
</evidence>
<evidence type="ECO:0000256" key="4">
    <source>
        <dbReference type="ARBA" id="ARBA00023125"/>
    </source>
</evidence>
<evidence type="ECO:0000256" key="2">
    <source>
        <dbReference type="ARBA" id="ARBA00022840"/>
    </source>
</evidence>
<evidence type="ECO:0000256" key="5">
    <source>
        <dbReference type="ARBA" id="ARBA00023163"/>
    </source>
</evidence>
<keyword evidence="1" id="KW-0547">Nucleotide-binding</keyword>
<dbReference type="Pfam" id="PF01590">
    <property type="entry name" value="GAF"/>
    <property type="match status" value="1"/>
</dbReference>
<dbReference type="PROSITE" id="PS50045">
    <property type="entry name" value="SIGMA54_INTERACT_4"/>
    <property type="match status" value="1"/>
</dbReference>
<feature type="region of interest" description="Disordered" evidence="6">
    <location>
        <begin position="307"/>
        <end position="347"/>
    </location>
</feature>
<dbReference type="Proteomes" id="UP001526201">
    <property type="component" value="Unassembled WGS sequence"/>
</dbReference>
<dbReference type="InterPro" id="IPR058031">
    <property type="entry name" value="AAA_lid_NorR"/>
</dbReference>
<dbReference type="Pfam" id="PF02954">
    <property type="entry name" value="HTH_8"/>
    <property type="match status" value="1"/>
</dbReference>
<dbReference type="SUPFAM" id="SSF46689">
    <property type="entry name" value="Homeodomain-like"/>
    <property type="match status" value="1"/>
</dbReference>
<dbReference type="RefSeq" id="WP_264069382.1">
    <property type="nucleotide sequence ID" value="NZ_JACKTY010000032.1"/>
</dbReference>
<dbReference type="PANTHER" id="PTHR32071:SF122">
    <property type="entry name" value="SIGMA FACTOR"/>
    <property type="match status" value="1"/>
</dbReference>
<dbReference type="InterPro" id="IPR002078">
    <property type="entry name" value="Sigma_54_int"/>
</dbReference>
<dbReference type="PANTHER" id="PTHR32071">
    <property type="entry name" value="TRANSCRIPTIONAL REGULATORY PROTEIN"/>
    <property type="match status" value="1"/>
</dbReference>
<evidence type="ECO:0000313" key="9">
    <source>
        <dbReference type="Proteomes" id="UP001526201"/>
    </source>
</evidence>
<dbReference type="InterPro" id="IPR029016">
    <property type="entry name" value="GAF-like_dom_sf"/>
</dbReference>
<evidence type="ECO:0000256" key="1">
    <source>
        <dbReference type="ARBA" id="ARBA00022741"/>
    </source>
</evidence>
<dbReference type="Pfam" id="PF25601">
    <property type="entry name" value="AAA_lid_14"/>
    <property type="match status" value="1"/>
</dbReference>
<dbReference type="Gene3D" id="1.10.8.60">
    <property type="match status" value="1"/>
</dbReference>
<feature type="domain" description="Sigma-54 factor interaction" evidence="7">
    <location>
        <begin position="356"/>
        <end position="543"/>
    </location>
</feature>
<name>A0ABT3CFH7_9MYCO</name>
<keyword evidence="5" id="KW-0804">Transcription</keyword>
<sequence>MPDSANRRLEIAAARAAFLSSGAEATNGVPDHIAASWRRSASAGVGNTALVPQYHDDLDVASRLVRCATPVITRLIDETADLALSVALTDNRARILSRTDTSRTIGLLLDNVSLNSGFGYAETDTGTNGIGTVLESGQAVHIRGPEHYADALQIFACAGAPIRDPITGRIEGVLDMSSLADHSSPLMHSLVRSAARHIERELLVDHSQCQQALFDTYLRTDARSRLAVMAVGDSMVTMNAQAQRLLDAADQMALQEHARFLMARHDEVDDQVEMPSGITVRMRGSRIMVGNDTAGMVLVIDDVSAPRAAKPRHPPSDGGVLPTPTGGPRSCIGNLGGRPAEASSPVDVNRTASWRAAAARIEAGLRERQPLLVMGEAGSGKFTLLTEVFHALQKGGRSISFDAADIAATAYDPAASLAESSVPTIYIFRNIDTLCTEGVERLSAFMLAALDTELPVSVAATVSESLDSGLPFNELLPYFQTSVIVPPVRHRTADLAAITTRVLRDMAPHREVRVSADAMRLIERYTWPRNICQLQEALASALKKRPVGVIEENDLPGYCHTTARRALSPLEQADRDAVIAALRDADGNRVHAARALGLARSSLYRRLKQYGITTV</sequence>
<dbReference type="InterPro" id="IPR002197">
    <property type="entry name" value="HTH_Fis"/>
</dbReference>
<organism evidence="8 9">
    <name type="scientific">Mycolicibacterium komossense</name>
    <dbReference type="NCBI Taxonomy" id="1779"/>
    <lineage>
        <taxon>Bacteria</taxon>
        <taxon>Bacillati</taxon>
        <taxon>Actinomycetota</taxon>
        <taxon>Actinomycetes</taxon>
        <taxon>Mycobacteriales</taxon>
        <taxon>Mycobacteriaceae</taxon>
        <taxon>Mycolicibacterium</taxon>
    </lineage>
</organism>
<dbReference type="SUPFAM" id="SSF52540">
    <property type="entry name" value="P-loop containing nucleoside triphosphate hydrolases"/>
    <property type="match status" value="1"/>
</dbReference>
<accession>A0ABT3CFH7</accession>